<proteinExistence type="predicted"/>
<organism evidence="1 2">
    <name type="scientific">Striga asiatica</name>
    <name type="common">Asiatic witchweed</name>
    <name type="synonym">Buchnera asiatica</name>
    <dbReference type="NCBI Taxonomy" id="4170"/>
    <lineage>
        <taxon>Eukaryota</taxon>
        <taxon>Viridiplantae</taxon>
        <taxon>Streptophyta</taxon>
        <taxon>Embryophyta</taxon>
        <taxon>Tracheophyta</taxon>
        <taxon>Spermatophyta</taxon>
        <taxon>Magnoliopsida</taxon>
        <taxon>eudicotyledons</taxon>
        <taxon>Gunneridae</taxon>
        <taxon>Pentapetalae</taxon>
        <taxon>asterids</taxon>
        <taxon>lamiids</taxon>
        <taxon>Lamiales</taxon>
        <taxon>Orobanchaceae</taxon>
        <taxon>Buchnereae</taxon>
        <taxon>Striga</taxon>
    </lineage>
</organism>
<dbReference type="Proteomes" id="UP000325081">
    <property type="component" value="Unassembled WGS sequence"/>
</dbReference>
<evidence type="ECO:0000313" key="2">
    <source>
        <dbReference type="Proteomes" id="UP000325081"/>
    </source>
</evidence>
<gene>
    <name evidence="1" type="ORF">STAS_12565</name>
</gene>
<dbReference type="GO" id="GO:0016874">
    <property type="term" value="F:ligase activity"/>
    <property type="evidence" value="ECO:0007669"/>
    <property type="project" value="UniProtKB-KW"/>
</dbReference>
<keyword evidence="2" id="KW-1185">Reference proteome</keyword>
<dbReference type="EMBL" id="BKCP01005084">
    <property type="protein sequence ID" value="GER36232.1"/>
    <property type="molecule type" value="Genomic_DNA"/>
</dbReference>
<protein>
    <submittedName>
        <fullName evidence="1">Lysine--tRNA ligase</fullName>
    </submittedName>
</protein>
<reference evidence="2" key="1">
    <citation type="journal article" date="2019" name="Curr. Biol.">
        <title>Genome Sequence of Striga asiatica Provides Insight into the Evolution of Plant Parasitism.</title>
        <authorList>
            <person name="Yoshida S."/>
            <person name="Kim S."/>
            <person name="Wafula E.K."/>
            <person name="Tanskanen J."/>
            <person name="Kim Y.M."/>
            <person name="Honaas L."/>
            <person name="Yang Z."/>
            <person name="Spallek T."/>
            <person name="Conn C.E."/>
            <person name="Ichihashi Y."/>
            <person name="Cheong K."/>
            <person name="Cui S."/>
            <person name="Der J.P."/>
            <person name="Gundlach H."/>
            <person name="Jiao Y."/>
            <person name="Hori C."/>
            <person name="Ishida J.K."/>
            <person name="Kasahara H."/>
            <person name="Kiba T."/>
            <person name="Kim M.S."/>
            <person name="Koo N."/>
            <person name="Laohavisit A."/>
            <person name="Lee Y.H."/>
            <person name="Lumba S."/>
            <person name="McCourt P."/>
            <person name="Mortimer J.C."/>
            <person name="Mutuku J.M."/>
            <person name="Nomura T."/>
            <person name="Sasaki-Sekimoto Y."/>
            <person name="Seto Y."/>
            <person name="Wang Y."/>
            <person name="Wakatake T."/>
            <person name="Sakakibara H."/>
            <person name="Demura T."/>
            <person name="Yamaguchi S."/>
            <person name="Yoneyama K."/>
            <person name="Manabe R.I."/>
            <person name="Nelson D.C."/>
            <person name="Schulman A.H."/>
            <person name="Timko M.P."/>
            <person name="dePamphilis C.W."/>
            <person name="Choi D."/>
            <person name="Shirasu K."/>
        </authorList>
    </citation>
    <scope>NUCLEOTIDE SEQUENCE [LARGE SCALE GENOMIC DNA]</scope>
    <source>
        <strain evidence="2">cv. UVA1</strain>
    </source>
</reference>
<sequence length="129" mass="13906">MLPTTTSDTVERLLQRSAAAVVMVAGELAIGRVADDGGAVKIWRGRGEIRRWRGGAGCGRRRREVGVCCGAAVSLCASQVAQNSIANGILWQEELKLLLSELARKADCQYDPWHRKGFACGCKKATFAT</sequence>
<keyword evidence="1" id="KW-0436">Ligase</keyword>
<comment type="caution">
    <text evidence="1">The sequence shown here is derived from an EMBL/GenBank/DDBJ whole genome shotgun (WGS) entry which is preliminary data.</text>
</comment>
<dbReference type="AlphaFoldDB" id="A0A5A7PUK6"/>
<name>A0A5A7PUK6_STRAF</name>
<evidence type="ECO:0000313" key="1">
    <source>
        <dbReference type="EMBL" id="GER36232.1"/>
    </source>
</evidence>
<accession>A0A5A7PUK6</accession>